<protein>
    <recommendedName>
        <fullName evidence="3">DNA-3-methyladenine glycosylase II</fullName>
        <ecNumber evidence="3">3.2.2.21</ecNumber>
    </recommendedName>
</protein>
<evidence type="ECO:0000259" key="7">
    <source>
        <dbReference type="SMART" id="SM00478"/>
    </source>
</evidence>
<evidence type="ECO:0000256" key="1">
    <source>
        <dbReference type="ARBA" id="ARBA00000086"/>
    </source>
</evidence>
<dbReference type="Pfam" id="PF07934">
    <property type="entry name" value="OGG_N"/>
    <property type="match status" value="1"/>
</dbReference>
<dbReference type="GO" id="GO:0008725">
    <property type="term" value="F:DNA-3-methyladenine glycosylase activity"/>
    <property type="evidence" value="ECO:0007669"/>
    <property type="project" value="TreeGrafter"/>
</dbReference>
<dbReference type="GO" id="GO:0005737">
    <property type="term" value="C:cytoplasm"/>
    <property type="evidence" value="ECO:0007669"/>
    <property type="project" value="TreeGrafter"/>
</dbReference>
<gene>
    <name evidence="8" type="ORF">SAMN05660236_3554</name>
</gene>
<feature type="domain" description="HhH-GPD" evidence="7">
    <location>
        <begin position="131"/>
        <end position="294"/>
    </location>
</feature>
<evidence type="ECO:0000256" key="5">
    <source>
        <dbReference type="ARBA" id="ARBA00022801"/>
    </source>
</evidence>
<dbReference type="RefSeq" id="WP_143785803.1">
    <property type="nucleotide sequence ID" value="NZ_FUZU01000002.1"/>
</dbReference>
<evidence type="ECO:0000256" key="4">
    <source>
        <dbReference type="ARBA" id="ARBA00022763"/>
    </source>
</evidence>
<keyword evidence="9" id="KW-1185">Reference proteome</keyword>
<reference evidence="8 9" key="1">
    <citation type="submission" date="2017-02" db="EMBL/GenBank/DDBJ databases">
        <authorList>
            <person name="Peterson S.W."/>
        </authorList>
    </citation>
    <scope>NUCLEOTIDE SEQUENCE [LARGE SCALE GENOMIC DNA]</scope>
    <source>
        <strain evidence="8 9">DSM 25262</strain>
    </source>
</reference>
<dbReference type="SUPFAM" id="SSF48150">
    <property type="entry name" value="DNA-glycosylase"/>
    <property type="match status" value="1"/>
</dbReference>
<dbReference type="Proteomes" id="UP000190961">
    <property type="component" value="Unassembled WGS sequence"/>
</dbReference>
<name>A0A1T5LN17_9BACT</name>
<keyword evidence="4" id="KW-0227">DNA damage</keyword>
<dbReference type="GO" id="GO:0043916">
    <property type="term" value="F:DNA-7-methylguanine glycosylase activity"/>
    <property type="evidence" value="ECO:0007669"/>
    <property type="project" value="TreeGrafter"/>
</dbReference>
<dbReference type="STRING" id="688867.SAMN05660236_3554"/>
<dbReference type="GO" id="GO:0006289">
    <property type="term" value="P:nucleotide-excision repair"/>
    <property type="evidence" value="ECO:0007669"/>
    <property type="project" value="InterPro"/>
</dbReference>
<dbReference type="InterPro" id="IPR037046">
    <property type="entry name" value="AlkA_N_sf"/>
</dbReference>
<dbReference type="InterPro" id="IPR051912">
    <property type="entry name" value="Alkylbase_DNA_Glycosylase/TA"/>
</dbReference>
<comment type="catalytic activity">
    <reaction evidence="1">
        <text>Hydrolysis of alkylated DNA, releasing 3-methyladenine, 3-methylguanine, 7-methylguanine and 7-methyladenine.</text>
        <dbReference type="EC" id="3.2.2.21"/>
    </reaction>
</comment>
<comment type="similarity">
    <text evidence="2">Belongs to the alkylbase DNA glycosidase AlkA family.</text>
</comment>
<dbReference type="Gene3D" id="3.30.310.20">
    <property type="entry name" value="DNA-3-methyladenine glycosylase AlkA, N-terminal domain"/>
    <property type="match status" value="1"/>
</dbReference>
<keyword evidence="5" id="KW-0378">Hydrolase</keyword>
<organism evidence="8 9">
    <name type="scientific">Ohtaekwangia koreensis</name>
    <dbReference type="NCBI Taxonomy" id="688867"/>
    <lineage>
        <taxon>Bacteria</taxon>
        <taxon>Pseudomonadati</taxon>
        <taxon>Bacteroidota</taxon>
        <taxon>Cytophagia</taxon>
        <taxon>Cytophagales</taxon>
        <taxon>Fulvivirgaceae</taxon>
        <taxon>Ohtaekwangia</taxon>
    </lineage>
</organism>
<dbReference type="GO" id="GO:0008534">
    <property type="term" value="F:oxidized purine nucleobase lesion DNA N-glycosylase activity"/>
    <property type="evidence" value="ECO:0007669"/>
    <property type="project" value="InterPro"/>
</dbReference>
<dbReference type="EMBL" id="FUZU01000002">
    <property type="protein sequence ID" value="SKC77314.1"/>
    <property type="molecule type" value="Genomic_DNA"/>
</dbReference>
<dbReference type="OrthoDB" id="9785929at2"/>
<evidence type="ECO:0000256" key="2">
    <source>
        <dbReference type="ARBA" id="ARBA00010817"/>
    </source>
</evidence>
<dbReference type="GO" id="GO:0032993">
    <property type="term" value="C:protein-DNA complex"/>
    <property type="evidence" value="ECO:0007669"/>
    <property type="project" value="TreeGrafter"/>
</dbReference>
<evidence type="ECO:0000256" key="6">
    <source>
        <dbReference type="ARBA" id="ARBA00023204"/>
    </source>
</evidence>
<accession>A0A1T5LN17</accession>
<evidence type="ECO:0000313" key="8">
    <source>
        <dbReference type="EMBL" id="SKC77314.1"/>
    </source>
</evidence>
<dbReference type="CDD" id="cd00056">
    <property type="entry name" value="ENDO3c"/>
    <property type="match status" value="1"/>
</dbReference>
<dbReference type="AlphaFoldDB" id="A0A1T5LN17"/>
<dbReference type="InterPro" id="IPR011257">
    <property type="entry name" value="DNA_glycosylase"/>
</dbReference>
<dbReference type="InterPro" id="IPR003265">
    <property type="entry name" value="HhH-GPD_domain"/>
</dbReference>
<dbReference type="GO" id="GO:0006285">
    <property type="term" value="P:base-excision repair, AP site formation"/>
    <property type="evidence" value="ECO:0007669"/>
    <property type="project" value="TreeGrafter"/>
</dbReference>
<dbReference type="FunFam" id="1.10.340.30:FF:000004">
    <property type="entry name" value="DNA-3-methyladenine glycosylase II"/>
    <property type="match status" value="1"/>
</dbReference>
<dbReference type="InterPro" id="IPR012904">
    <property type="entry name" value="OGG_N"/>
</dbReference>
<evidence type="ECO:0000313" key="9">
    <source>
        <dbReference type="Proteomes" id="UP000190961"/>
    </source>
</evidence>
<dbReference type="Pfam" id="PF00730">
    <property type="entry name" value="HhH-GPD"/>
    <property type="match status" value="1"/>
</dbReference>
<dbReference type="Gene3D" id="1.10.340.30">
    <property type="entry name" value="Hypothetical protein, domain 2"/>
    <property type="match status" value="1"/>
</dbReference>
<dbReference type="GO" id="GO:0006307">
    <property type="term" value="P:DNA alkylation repair"/>
    <property type="evidence" value="ECO:0007669"/>
    <property type="project" value="TreeGrafter"/>
</dbReference>
<keyword evidence="6" id="KW-0234">DNA repair</keyword>
<dbReference type="PANTHER" id="PTHR43003">
    <property type="entry name" value="DNA-3-METHYLADENINE GLYCOSYLASE"/>
    <property type="match status" value="1"/>
</dbReference>
<sequence length="294" mass="34464">MKTFTIPTPSEFNFKLSLEFLKRSPREVLHRCEEDSVTKLWKVEAEPVLFKVKTINEENLQVQLLNTKLTKTIKTSLESYIRDWFDLDTDIKPFYTLSAKDKYMSDLVNRFHGYRVVGQPDLFESIVWAVLGQQINLQFAYTLKQRFVEQFGEKMIFEGNDYYLFPRPEVVSLLSDDVLLPLQFSRQKSKYVVNIAEAFASNDISKEKLTGLSLQDAKERLMKIKGIGNWTANYALMKTFHYPDAFPLEDAGVHNAIKNLKRMKVKPTLDQVRTFYKKYKGWEAYATLYLWKSL</sequence>
<dbReference type="SMART" id="SM00478">
    <property type="entry name" value="ENDO3c"/>
    <property type="match status" value="1"/>
</dbReference>
<evidence type="ECO:0000256" key="3">
    <source>
        <dbReference type="ARBA" id="ARBA00012000"/>
    </source>
</evidence>
<dbReference type="GO" id="GO:0032131">
    <property type="term" value="F:alkylated DNA binding"/>
    <property type="evidence" value="ECO:0007669"/>
    <property type="project" value="TreeGrafter"/>
</dbReference>
<dbReference type="EC" id="3.2.2.21" evidence="3"/>
<dbReference type="PANTHER" id="PTHR43003:SF12">
    <property type="entry name" value="DNA-3-METHYLADENINE GLYCOSYLASE"/>
    <property type="match status" value="1"/>
</dbReference>
<proteinExistence type="inferred from homology"/>